<evidence type="ECO:0000256" key="1">
    <source>
        <dbReference type="SAM" id="MobiDB-lite"/>
    </source>
</evidence>
<feature type="region of interest" description="Disordered" evidence="1">
    <location>
        <begin position="51"/>
        <end position="70"/>
    </location>
</feature>
<accession>A0ABY7QSZ8</accession>
<dbReference type="Pfam" id="PF11888">
    <property type="entry name" value="DUF3408"/>
    <property type="match status" value="1"/>
</dbReference>
<name>A0ABY7QSZ8_9FLAO</name>
<feature type="compositionally biased region" description="Basic and acidic residues" evidence="1">
    <location>
        <begin position="52"/>
        <end position="70"/>
    </location>
</feature>
<organism evidence="2 3">
    <name type="scientific">Chryseobacterium camelliae</name>
    <dbReference type="NCBI Taxonomy" id="1265445"/>
    <lineage>
        <taxon>Bacteria</taxon>
        <taxon>Pseudomonadati</taxon>
        <taxon>Bacteroidota</taxon>
        <taxon>Flavobacteriia</taxon>
        <taxon>Flavobacteriales</taxon>
        <taxon>Weeksellaceae</taxon>
        <taxon>Chryseobacterium group</taxon>
        <taxon>Chryseobacterium</taxon>
    </lineage>
</organism>
<dbReference type="RefSeq" id="WP_271150309.1">
    <property type="nucleotide sequence ID" value="NZ_CP115859.1"/>
</dbReference>
<proteinExistence type="predicted"/>
<protein>
    <submittedName>
        <fullName evidence="2">DUF3408 domain-containing protein</fullName>
    </submittedName>
</protein>
<feature type="region of interest" description="Disordered" evidence="1">
    <location>
        <begin position="1"/>
        <end position="33"/>
    </location>
</feature>
<dbReference type="Proteomes" id="UP001210978">
    <property type="component" value="Chromosome"/>
</dbReference>
<dbReference type="EMBL" id="CP115859">
    <property type="protein sequence ID" value="WBV62067.1"/>
    <property type="molecule type" value="Genomic_DNA"/>
</dbReference>
<gene>
    <name evidence="2" type="ORF">PFY12_00600</name>
</gene>
<reference evidence="2 3" key="1">
    <citation type="submission" date="2023-01" db="EMBL/GenBank/DDBJ databases">
        <title>Complete genome of Chryseobacterium camelliae VAN22-5A.</title>
        <authorList>
            <person name="Zong G."/>
            <person name="Cao G."/>
        </authorList>
    </citation>
    <scope>NUCLEOTIDE SEQUENCE [LARGE SCALE GENOMIC DNA]</scope>
    <source>
        <strain evidence="2 3">VAN22-5A</strain>
    </source>
</reference>
<evidence type="ECO:0000313" key="2">
    <source>
        <dbReference type="EMBL" id="WBV62067.1"/>
    </source>
</evidence>
<evidence type="ECO:0000313" key="3">
    <source>
        <dbReference type="Proteomes" id="UP001210978"/>
    </source>
</evidence>
<sequence>MINENSQEYDPKIGNEAKNQATNENRDKAIKVPVKSRVDEAETMRLMADWGLEERKPREDKPEISTDRSIKPTVEPVAQMTEKDYYEAFFKIPIENASKGRSVYIRPEFHQKFLKLIAGLEINKLTIYAYVDNIIERHFKEFDELIQKIYQDRNRPIF</sequence>
<dbReference type="InterPro" id="IPR021823">
    <property type="entry name" value="DUF3408"/>
</dbReference>
<keyword evidence="3" id="KW-1185">Reference proteome</keyword>
<feature type="compositionally biased region" description="Basic and acidic residues" evidence="1">
    <location>
        <begin position="24"/>
        <end position="33"/>
    </location>
</feature>